<dbReference type="AlphaFoldDB" id="A0A1I5RT18"/>
<keyword evidence="3 9" id="KW-0963">Cytoplasm</keyword>
<proteinExistence type="inferred from homology"/>
<dbReference type="GO" id="GO:0004654">
    <property type="term" value="F:polyribonucleotide nucleotidyltransferase activity"/>
    <property type="evidence" value="ECO:0007669"/>
    <property type="project" value="UniProtKB-UniRule"/>
</dbReference>
<dbReference type="CDD" id="cd11364">
    <property type="entry name" value="RNase_PH_PNPase_2"/>
    <property type="match status" value="1"/>
</dbReference>
<keyword evidence="5 9" id="KW-0548">Nucleotidyltransferase</keyword>
<reference evidence="12 13" key="1">
    <citation type="submission" date="2016-10" db="EMBL/GenBank/DDBJ databases">
        <authorList>
            <person name="de Groot N.N."/>
        </authorList>
    </citation>
    <scope>NUCLEOTIDE SEQUENCE [LARGE SCALE GENOMIC DNA]</scope>
    <source>
        <strain evidence="12 13">DSM 20678</strain>
    </source>
</reference>
<evidence type="ECO:0000256" key="2">
    <source>
        <dbReference type="ARBA" id="ARBA00007404"/>
    </source>
</evidence>
<dbReference type="InterPro" id="IPR001247">
    <property type="entry name" value="ExoRNase_PH_dom1"/>
</dbReference>
<dbReference type="GO" id="GO:0000175">
    <property type="term" value="F:3'-5'-RNA exonuclease activity"/>
    <property type="evidence" value="ECO:0007669"/>
    <property type="project" value="TreeGrafter"/>
</dbReference>
<dbReference type="GO" id="GO:0006402">
    <property type="term" value="P:mRNA catabolic process"/>
    <property type="evidence" value="ECO:0007669"/>
    <property type="project" value="UniProtKB-UniRule"/>
</dbReference>
<dbReference type="HAMAP" id="MF_01595">
    <property type="entry name" value="PNPase"/>
    <property type="match status" value="1"/>
</dbReference>
<keyword evidence="8 9" id="KW-0694">RNA-binding</keyword>
<dbReference type="InterPro" id="IPR015848">
    <property type="entry name" value="PNPase_PH_RNA-bd_bac/org-type"/>
</dbReference>
<dbReference type="InterPro" id="IPR012340">
    <property type="entry name" value="NA-bd_OB-fold"/>
</dbReference>
<dbReference type="InterPro" id="IPR015847">
    <property type="entry name" value="ExoRNase_PH_dom2"/>
</dbReference>
<dbReference type="CDD" id="cd02393">
    <property type="entry name" value="KH-I_PNPase"/>
    <property type="match status" value="1"/>
</dbReference>
<comment type="catalytic activity">
    <reaction evidence="9">
        <text>RNA(n+1) + phosphate = RNA(n) + a ribonucleoside 5'-diphosphate</text>
        <dbReference type="Rhea" id="RHEA:22096"/>
        <dbReference type="Rhea" id="RHEA-COMP:14527"/>
        <dbReference type="Rhea" id="RHEA-COMP:17342"/>
        <dbReference type="ChEBI" id="CHEBI:43474"/>
        <dbReference type="ChEBI" id="CHEBI:57930"/>
        <dbReference type="ChEBI" id="CHEBI:140395"/>
        <dbReference type="EC" id="2.7.7.8"/>
    </reaction>
</comment>
<dbReference type="CDD" id="cd11363">
    <property type="entry name" value="RNase_PH_PNPase_1"/>
    <property type="match status" value="1"/>
</dbReference>
<dbReference type="InterPro" id="IPR027408">
    <property type="entry name" value="PNPase/RNase_PH_dom_sf"/>
</dbReference>
<evidence type="ECO:0000256" key="7">
    <source>
        <dbReference type="ARBA" id="ARBA00022842"/>
    </source>
</evidence>
<dbReference type="Pfam" id="PF01138">
    <property type="entry name" value="RNase_PH"/>
    <property type="match status" value="2"/>
</dbReference>
<dbReference type="SMART" id="SM00316">
    <property type="entry name" value="S1"/>
    <property type="match status" value="1"/>
</dbReference>
<dbReference type="InterPro" id="IPR036345">
    <property type="entry name" value="ExoRNase_PH_dom2_sf"/>
</dbReference>
<dbReference type="EC" id="2.7.7.8" evidence="9"/>
<dbReference type="PROSITE" id="PS50126">
    <property type="entry name" value="S1"/>
    <property type="match status" value="1"/>
</dbReference>
<keyword evidence="4 9" id="KW-0808">Transferase</keyword>
<protein>
    <recommendedName>
        <fullName evidence="9">Polyribonucleotide nucleotidyltransferase</fullName>
        <ecNumber evidence="9">2.7.7.8</ecNumber>
    </recommendedName>
    <alternativeName>
        <fullName evidence="9">Polynucleotide phosphorylase</fullName>
        <shortName evidence="9">PNPase</shortName>
    </alternativeName>
</protein>
<evidence type="ECO:0000256" key="1">
    <source>
        <dbReference type="ARBA" id="ARBA00004496"/>
    </source>
</evidence>
<evidence type="ECO:0000313" key="12">
    <source>
        <dbReference type="EMBL" id="SFP61086.1"/>
    </source>
</evidence>
<comment type="similarity">
    <text evidence="2 9">Belongs to the polyribonucleotide nucleotidyltransferase family.</text>
</comment>
<feature type="domain" description="S1 motif" evidence="11">
    <location>
        <begin position="622"/>
        <end position="690"/>
    </location>
</feature>
<keyword evidence="7 9" id="KW-0460">Magnesium</keyword>
<dbReference type="InterPro" id="IPR003029">
    <property type="entry name" value="S1_domain"/>
</dbReference>
<comment type="function">
    <text evidence="9">Involved in mRNA degradation. Catalyzes the phosphorolysis of single-stranded polyribonucleotides processively in the 3'- to 5'-direction.</text>
</comment>
<dbReference type="InterPro" id="IPR004088">
    <property type="entry name" value="KH_dom_type_1"/>
</dbReference>
<dbReference type="OrthoDB" id="9804305at2"/>
<dbReference type="PANTHER" id="PTHR11252">
    <property type="entry name" value="POLYRIBONUCLEOTIDE NUCLEOTIDYLTRANSFERASE"/>
    <property type="match status" value="1"/>
</dbReference>
<keyword evidence="13" id="KW-1185">Reference proteome</keyword>
<evidence type="ECO:0000256" key="8">
    <source>
        <dbReference type="ARBA" id="ARBA00022884"/>
    </source>
</evidence>
<dbReference type="STRING" id="937334.SAMN05444406_10186"/>
<dbReference type="CDD" id="cd04472">
    <property type="entry name" value="S1_PNPase"/>
    <property type="match status" value="1"/>
</dbReference>
<dbReference type="InterPro" id="IPR004087">
    <property type="entry name" value="KH_dom"/>
</dbReference>
<keyword evidence="6 9" id="KW-0479">Metal-binding</keyword>
<gene>
    <name evidence="9" type="primary">pnp</name>
    <name evidence="12" type="ORF">SAMN05444406_10186</name>
</gene>
<evidence type="ECO:0000256" key="3">
    <source>
        <dbReference type="ARBA" id="ARBA00022490"/>
    </source>
</evidence>
<dbReference type="Pfam" id="PF00013">
    <property type="entry name" value="KH_1"/>
    <property type="match status" value="1"/>
</dbReference>
<name>A0A1I5RT18_9FIRM</name>
<dbReference type="Pfam" id="PF03726">
    <property type="entry name" value="PNPase"/>
    <property type="match status" value="1"/>
</dbReference>
<feature type="binding site" evidence="9">
    <location>
        <position position="486"/>
    </location>
    <ligand>
        <name>Mg(2+)</name>
        <dbReference type="ChEBI" id="CHEBI:18420"/>
    </ligand>
</feature>
<dbReference type="Pfam" id="PF03725">
    <property type="entry name" value="RNase_PH_C"/>
    <property type="match status" value="1"/>
</dbReference>
<dbReference type="PIRSF" id="PIRSF005499">
    <property type="entry name" value="PNPase"/>
    <property type="match status" value="1"/>
</dbReference>
<evidence type="ECO:0000256" key="9">
    <source>
        <dbReference type="HAMAP-Rule" id="MF_01595"/>
    </source>
</evidence>
<evidence type="ECO:0000256" key="6">
    <source>
        <dbReference type="ARBA" id="ARBA00022723"/>
    </source>
</evidence>
<evidence type="ECO:0000256" key="5">
    <source>
        <dbReference type="ARBA" id="ARBA00022695"/>
    </source>
</evidence>
<dbReference type="InterPro" id="IPR020568">
    <property type="entry name" value="Ribosomal_Su5_D2-typ_SF"/>
</dbReference>
<dbReference type="SUPFAM" id="SSF50249">
    <property type="entry name" value="Nucleic acid-binding proteins"/>
    <property type="match status" value="1"/>
</dbReference>
<dbReference type="Pfam" id="PF00575">
    <property type="entry name" value="S1"/>
    <property type="match status" value="1"/>
</dbReference>
<dbReference type="SUPFAM" id="SSF54791">
    <property type="entry name" value="Eukaryotic type KH-domain (KH-domain type I)"/>
    <property type="match status" value="1"/>
</dbReference>
<dbReference type="GO" id="GO:0000287">
    <property type="term" value="F:magnesium ion binding"/>
    <property type="evidence" value="ECO:0007669"/>
    <property type="project" value="UniProtKB-UniRule"/>
</dbReference>
<dbReference type="SUPFAM" id="SSF55666">
    <property type="entry name" value="Ribonuclease PH domain 2-like"/>
    <property type="match status" value="2"/>
</dbReference>
<dbReference type="EMBL" id="FOXR01000001">
    <property type="protein sequence ID" value="SFP61086.1"/>
    <property type="molecule type" value="Genomic_DNA"/>
</dbReference>
<dbReference type="GO" id="GO:0003723">
    <property type="term" value="F:RNA binding"/>
    <property type="evidence" value="ECO:0007669"/>
    <property type="project" value="UniProtKB-UniRule"/>
</dbReference>
<evidence type="ECO:0000256" key="4">
    <source>
        <dbReference type="ARBA" id="ARBA00022679"/>
    </source>
</evidence>
<comment type="cofactor">
    <cofactor evidence="9">
        <name>Mg(2+)</name>
        <dbReference type="ChEBI" id="CHEBI:18420"/>
    </cofactor>
</comment>
<feature type="binding site" evidence="9">
    <location>
        <position position="492"/>
    </location>
    <ligand>
        <name>Mg(2+)</name>
        <dbReference type="ChEBI" id="CHEBI:18420"/>
    </ligand>
</feature>
<dbReference type="FunFam" id="3.30.230.70:FF:000001">
    <property type="entry name" value="Polyribonucleotide nucleotidyltransferase"/>
    <property type="match status" value="1"/>
</dbReference>
<dbReference type="FunFam" id="2.40.50.140:FF:000023">
    <property type="entry name" value="Polyribonucleotide nucleotidyltransferase"/>
    <property type="match status" value="1"/>
</dbReference>
<dbReference type="NCBIfam" id="TIGR03591">
    <property type="entry name" value="polynuc_phos"/>
    <property type="match status" value="1"/>
</dbReference>
<evidence type="ECO:0000313" key="13">
    <source>
        <dbReference type="Proteomes" id="UP000198577"/>
    </source>
</evidence>
<comment type="subcellular location">
    <subcellularLocation>
        <location evidence="1 9">Cytoplasm</location>
    </subcellularLocation>
</comment>
<dbReference type="GO" id="GO:0005829">
    <property type="term" value="C:cytosol"/>
    <property type="evidence" value="ECO:0007669"/>
    <property type="project" value="TreeGrafter"/>
</dbReference>
<sequence>MEHRIYTTEVAGAKITVEVGKLAEQANGACTVQCGDTVVFVSATASDEPREGIDFFPLTVDFEEKLYAVGRIPGGFIKREGKPTDKAILTARLIDRPLRPLFPKGYRNDVHIVAMALSVDPDYPPDVFAMLGSSIALSISDIPFLGPTGSVAVGMIDDQFIINPTNQQREKSKLHLIVSGTKDAILMVEAGANEVTEAEMLDAIMFAHQYIKELVEFQEKIIEEVGKPKRQVELYAPDPEVEAQVREYATEKIREAVRTPDKREREQKMSAIEKEVVEHFAETFPEKEADIKEVLNIITKEVVRTMILKEGIRPDGRTPKEIRPIHCEVGLLPRTHGSALFQRGQTQVLTTCTLGALGDVQILDGLWEEDFKRYMHHYNFPPYSVGEARPMRGPGRREIGHGALAERALEPMIPSEEEFPYTIRLVSEVMSSNGSTSQASVCGSTLALMDAGVPIKAPVAGIAMGLIKDDETGQVVILSDIQGLEDATGDMDFKVAGTAKGITAIQMDIKIMGIDRNILEMALEQAREGRLFILDKMMQAISEPRKEVSPFAPKIVSTTISPEKIREVIGPGGRTINRIISETGVKIDIREDGRVYIYSPNIEDAKRALTMIENITRDVEVGQIYSGKVLRITDFGAFVEILPGKEGLVHISKLAHERVRRVEDVVKVGDEITVKVTDIDELGRINLSRKDVLPPPPKSEVNKRMPQHHQRRTGSYPLRRQHK</sequence>
<evidence type="ECO:0000256" key="10">
    <source>
        <dbReference type="SAM" id="MobiDB-lite"/>
    </source>
</evidence>
<dbReference type="FunFam" id="3.30.230.70:FF:000002">
    <property type="entry name" value="Polyribonucleotide nucleotidyltransferase"/>
    <property type="match status" value="1"/>
</dbReference>
<dbReference type="GO" id="GO:0006396">
    <property type="term" value="P:RNA processing"/>
    <property type="evidence" value="ECO:0007669"/>
    <property type="project" value="InterPro"/>
</dbReference>
<dbReference type="PROSITE" id="PS50084">
    <property type="entry name" value="KH_TYPE_1"/>
    <property type="match status" value="1"/>
</dbReference>
<dbReference type="Proteomes" id="UP000198577">
    <property type="component" value="Unassembled WGS sequence"/>
</dbReference>
<dbReference type="PANTHER" id="PTHR11252:SF0">
    <property type="entry name" value="POLYRIBONUCLEOTIDE NUCLEOTIDYLTRANSFERASE 1, MITOCHONDRIAL"/>
    <property type="match status" value="1"/>
</dbReference>
<organism evidence="12 13">
    <name type="scientific">Caldicoprobacter faecalis</name>
    <dbReference type="NCBI Taxonomy" id="937334"/>
    <lineage>
        <taxon>Bacteria</taxon>
        <taxon>Bacillati</taxon>
        <taxon>Bacillota</taxon>
        <taxon>Clostridia</taxon>
        <taxon>Caldicoprobacterales</taxon>
        <taxon>Caldicoprobacteraceae</taxon>
        <taxon>Caldicoprobacter</taxon>
    </lineage>
</organism>
<dbReference type="RefSeq" id="WP_025746639.1">
    <property type="nucleotide sequence ID" value="NZ_FOXR01000001.1"/>
</dbReference>
<evidence type="ECO:0000259" key="11">
    <source>
        <dbReference type="PROSITE" id="PS50126"/>
    </source>
</evidence>
<dbReference type="Gene3D" id="2.40.50.140">
    <property type="entry name" value="Nucleic acid-binding proteins"/>
    <property type="match status" value="1"/>
</dbReference>
<dbReference type="InterPro" id="IPR036456">
    <property type="entry name" value="PNPase_PH_RNA-bd_sf"/>
</dbReference>
<dbReference type="NCBIfam" id="NF008805">
    <property type="entry name" value="PRK11824.1"/>
    <property type="match status" value="1"/>
</dbReference>
<dbReference type="SMART" id="SM00322">
    <property type="entry name" value="KH"/>
    <property type="match status" value="1"/>
</dbReference>
<dbReference type="Gene3D" id="3.30.230.70">
    <property type="entry name" value="GHMP Kinase, N-terminal domain"/>
    <property type="match status" value="2"/>
</dbReference>
<dbReference type="Gene3D" id="3.30.1370.10">
    <property type="entry name" value="K Homology domain, type 1"/>
    <property type="match status" value="1"/>
</dbReference>
<dbReference type="SUPFAM" id="SSF54211">
    <property type="entry name" value="Ribosomal protein S5 domain 2-like"/>
    <property type="match status" value="2"/>
</dbReference>
<accession>A0A1I5RT18</accession>
<dbReference type="InterPro" id="IPR012162">
    <property type="entry name" value="PNPase"/>
</dbReference>
<dbReference type="SUPFAM" id="SSF46915">
    <property type="entry name" value="Polynucleotide phosphorylase/guanosine pentaphosphate synthase (PNPase/GPSI), domain 3"/>
    <property type="match status" value="1"/>
</dbReference>
<feature type="region of interest" description="Disordered" evidence="10">
    <location>
        <begin position="688"/>
        <end position="723"/>
    </location>
</feature>
<dbReference type="FunFam" id="3.30.1370.10:FF:000001">
    <property type="entry name" value="Polyribonucleotide nucleotidyltransferase"/>
    <property type="match status" value="1"/>
</dbReference>
<dbReference type="InterPro" id="IPR036612">
    <property type="entry name" value="KH_dom_type_1_sf"/>
</dbReference>